<dbReference type="PANTHER" id="PTHR36120">
    <property type="entry name" value="FUCOSE ISOMERASE"/>
    <property type="match status" value="1"/>
</dbReference>
<protein>
    <recommendedName>
        <fullName evidence="5">L-fucose isomerase-like protein</fullName>
    </recommendedName>
</protein>
<dbReference type="RefSeq" id="WP_270912576.1">
    <property type="nucleotide sequence ID" value="NZ_JAUDCL010000020.1"/>
</dbReference>
<name>A0ABT7UU81_9FIRM</name>
<dbReference type="SUPFAM" id="SSF53743">
    <property type="entry name" value="FucI/AraA N-terminal and middle domains"/>
    <property type="match status" value="1"/>
</dbReference>
<evidence type="ECO:0008006" key="5">
    <source>
        <dbReference type="Google" id="ProtNLM"/>
    </source>
</evidence>
<dbReference type="InterPro" id="IPR009015">
    <property type="entry name" value="Fucose_isomerase_N/cen_sf"/>
</dbReference>
<proteinExistence type="predicted"/>
<organism evidence="3 4">
    <name type="scientific">Allofournierella massiliensis</name>
    <dbReference type="NCBI Taxonomy" id="1650663"/>
    <lineage>
        <taxon>Bacteria</taxon>
        <taxon>Bacillati</taxon>
        <taxon>Bacillota</taxon>
        <taxon>Clostridia</taxon>
        <taxon>Eubacteriales</taxon>
        <taxon>Oscillospiraceae</taxon>
        <taxon>Allofournierella</taxon>
    </lineage>
</organism>
<evidence type="ECO:0000256" key="2">
    <source>
        <dbReference type="ARBA" id="ARBA00023277"/>
    </source>
</evidence>
<dbReference type="PANTHER" id="PTHR36120:SF2">
    <property type="entry name" value="FUCOSE ISOMERASE"/>
    <property type="match status" value="1"/>
</dbReference>
<keyword evidence="2" id="KW-0119">Carbohydrate metabolism</keyword>
<evidence type="ECO:0000313" key="3">
    <source>
        <dbReference type="EMBL" id="MDM8201800.1"/>
    </source>
</evidence>
<keyword evidence="1" id="KW-0413">Isomerase</keyword>
<reference evidence="3 4" key="1">
    <citation type="submission" date="2023-06" db="EMBL/GenBank/DDBJ databases">
        <title>Identification and characterization of horizontal gene transfer across gut microbiota members of farm animals based on homology search.</title>
        <authorList>
            <person name="Schwarzerova J."/>
            <person name="Nykrynova M."/>
            <person name="Jureckova K."/>
            <person name="Cejkova D."/>
            <person name="Rychlik I."/>
        </authorList>
    </citation>
    <scope>NUCLEOTIDE SEQUENCE [LARGE SCALE GENOMIC DNA]</scope>
    <source>
        <strain evidence="3 4">ET340</strain>
    </source>
</reference>
<evidence type="ECO:0000313" key="4">
    <source>
        <dbReference type="Proteomes" id="UP001529380"/>
    </source>
</evidence>
<evidence type="ECO:0000256" key="1">
    <source>
        <dbReference type="ARBA" id="ARBA00023235"/>
    </source>
</evidence>
<keyword evidence="4" id="KW-1185">Reference proteome</keyword>
<comment type="caution">
    <text evidence="3">The sequence shown here is derived from an EMBL/GenBank/DDBJ whole genome shotgun (WGS) entry which is preliminary data.</text>
</comment>
<dbReference type="EMBL" id="JAUDCL010000020">
    <property type="protein sequence ID" value="MDM8201800.1"/>
    <property type="molecule type" value="Genomic_DNA"/>
</dbReference>
<dbReference type="Proteomes" id="UP001529380">
    <property type="component" value="Unassembled WGS sequence"/>
</dbReference>
<sequence>MERLGVYQILGPTNCNDPHIPDYCADYLRQLSQAMGVEVYAAGREDFAAQDVHVFFIGSGGTAAPFSQVCGCVDGPYVLLTVPAYNSLAASMEILSYLQRNGKQGEIIHGTVEENARRLLAILRAAKARKAIASMRMGAIGEAITLVASCADHATLKQRFGADLVVLEVQELVDEYHKGGYPENEYTRALKASGYDPVEMEKALNVYGAAKRLVEKYGLQAMTLRCFDLLGSIGTTGCLALAILNAEGIPAACEGDTRSMLAMTVLYQLTGQPVFMANPSQLDRHNSEMIFAHCTLPINMPDSYELTTHFESGLGVALAGELAPGPITIFKCDETMERYYVQDAELVASLHRDDLCRTQLHIRLPQGTDYFVTAPISNHHMICRGHWADLVEEFFKQAKSE</sequence>
<gene>
    <name evidence="3" type="ORF">QUW08_10945</name>
</gene>
<accession>A0ABT7UU81</accession>